<dbReference type="InterPro" id="IPR006553">
    <property type="entry name" value="Leu-rich_rpt_Cys-con_subtyp"/>
</dbReference>
<evidence type="ECO:0000313" key="2">
    <source>
        <dbReference type="EMBL" id="EEC69400.1"/>
    </source>
</evidence>
<dbReference type="Gene3D" id="3.80.10.10">
    <property type="entry name" value="Ribonuclease Inhibitor"/>
    <property type="match status" value="2"/>
</dbReference>
<protein>
    <submittedName>
        <fullName evidence="2">Uncharacterized protein</fullName>
    </submittedName>
</protein>
<sequence>MARRARTESTAATSRLPVSARRDDVEGGGAGSTAKRRHGAALQRWRHRLDSTVVRATSLAAGRKLRMWRSTSSESSLMRSTAAAAAGEVVIFLCLRIFLESIDRDGDSWTRSGAEVDKGKNMTPLVTTAMTAMIASSSSLLMSWMWCGGATSAASRHASASTSPPPHVATTPPGASSPAWTPASRGGGAANAADVDVLEISLVYTDTSESKHGTFKRVPVGKRFYFHDHRHEADVTPSLVDSWLRFAERHVKGSFVLEVPLNAAAAAALDRAEETSTAEQDYQEEESPAPELEEEEVVELPATSRAEAMSITLGGANTAVPIAGAGAFHALTDFTLCRAKINAYDDGDLRLGHLLLSPCCPRLRRLELRHVAGLIRLHLDAADALEELRLVYLPDLLRLHVDAPGLRLLRVGHCDNLPCSGDPAPVRVSAPRLEALAWDRLECIACREVIATATVRHLKKIYLFSHGGDDDETNVAAVRLLKSCTAVDHLELRLTLRVESSEDTMKEIPYLPTVTNLRLDVNTWWKGHTIGATLARIIAKCNNIKHLSIRVSGLGALEIGGPVRVRWPNAPRDGPGVTMLGALDAATRQVVTDDYTSPLTGESLSLGHGNQLDNHGLHILSSYCLSLSDITLSFCSYIDDTGLGYLAFCKKLMTLRLNSAKRITSSGLLAVAVGCKNLSAIHLINCNKISGTFEWLKYLGSDGSLEELVVKNCERISQFSLLLFGPGWMKLQKFVFEVNNLYNIFKPHDPSYVSNYQYCYEFCCESLKELSLRRIVTVEEIGLRSLLGKCKSLEKLCLHFILGLTDSDMITLAQNCSNLRSISLQLEPLFCEGPEGRVFRTPLTDESLKALALGCRMLQVVELTMFACEPAYPEIGFSQEGLVILFQSCPIRDLVLCGANIFDDEGMKALSSAQFLQTLELMDCIHITDAGMRLLADSPSLVNLTLRQCNGFSDVGVGAVVCARKLDSLVVEGCGRVSRKAVLGAAKSVRYERDYPGYGHLRRSSLSILQD</sequence>
<feature type="region of interest" description="Disordered" evidence="1">
    <location>
        <begin position="156"/>
        <end position="188"/>
    </location>
</feature>
<dbReference type="SUPFAM" id="SSF52047">
    <property type="entry name" value="RNI-like"/>
    <property type="match status" value="1"/>
</dbReference>
<dbReference type="GO" id="GO:0019005">
    <property type="term" value="C:SCF ubiquitin ligase complex"/>
    <property type="evidence" value="ECO:0007669"/>
    <property type="project" value="TreeGrafter"/>
</dbReference>
<feature type="region of interest" description="Disordered" evidence="1">
    <location>
        <begin position="270"/>
        <end position="296"/>
    </location>
</feature>
<keyword evidence="3" id="KW-1185">Reference proteome</keyword>
<dbReference type="FunFam" id="3.80.10.10:FF:000690">
    <property type="entry name" value="F-box/LRR-repeat protein 14"/>
    <property type="match status" value="1"/>
</dbReference>
<dbReference type="HOGENOM" id="CLU_297789_0_0_1"/>
<dbReference type="SMART" id="SM00367">
    <property type="entry name" value="LRR_CC"/>
    <property type="match status" value="7"/>
</dbReference>
<dbReference type="Proteomes" id="UP000007015">
    <property type="component" value="Chromosome 12"/>
</dbReference>
<feature type="region of interest" description="Disordered" evidence="1">
    <location>
        <begin position="1"/>
        <end position="41"/>
    </location>
</feature>
<dbReference type="GO" id="GO:0031146">
    <property type="term" value="P:SCF-dependent proteasomal ubiquitin-dependent protein catabolic process"/>
    <property type="evidence" value="ECO:0007669"/>
    <property type="project" value="TreeGrafter"/>
</dbReference>
<dbReference type="PANTHER" id="PTHR13318:SF216">
    <property type="entry name" value="F-BOX DOMAIN CONTAINING PROTEIN"/>
    <property type="match status" value="1"/>
</dbReference>
<accession>B8BM80</accession>
<dbReference type="FunFam" id="3.80.10.10:FF:001146">
    <property type="entry name" value="F-box domain containing protein, expressed"/>
    <property type="match status" value="1"/>
</dbReference>
<reference evidence="2 3" key="1">
    <citation type="journal article" date="2005" name="PLoS Biol.">
        <title>The genomes of Oryza sativa: a history of duplications.</title>
        <authorList>
            <person name="Yu J."/>
            <person name="Wang J."/>
            <person name="Lin W."/>
            <person name="Li S."/>
            <person name="Li H."/>
            <person name="Zhou J."/>
            <person name="Ni P."/>
            <person name="Dong W."/>
            <person name="Hu S."/>
            <person name="Zeng C."/>
            <person name="Zhang J."/>
            <person name="Zhang Y."/>
            <person name="Li R."/>
            <person name="Xu Z."/>
            <person name="Li S."/>
            <person name="Li X."/>
            <person name="Zheng H."/>
            <person name="Cong L."/>
            <person name="Lin L."/>
            <person name="Yin J."/>
            <person name="Geng J."/>
            <person name="Li G."/>
            <person name="Shi J."/>
            <person name="Liu J."/>
            <person name="Lv H."/>
            <person name="Li J."/>
            <person name="Wang J."/>
            <person name="Deng Y."/>
            <person name="Ran L."/>
            <person name="Shi X."/>
            <person name="Wang X."/>
            <person name="Wu Q."/>
            <person name="Li C."/>
            <person name="Ren X."/>
            <person name="Wang J."/>
            <person name="Wang X."/>
            <person name="Li D."/>
            <person name="Liu D."/>
            <person name="Zhang X."/>
            <person name="Ji Z."/>
            <person name="Zhao W."/>
            <person name="Sun Y."/>
            <person name="Zhang Z."/>
            <person name="Bao J."/>
            <person name="Han Y."/>
            <person name="Dong L."/>
            <person name="Ji J."/>
            <person name="Chen P."/>
            <person name="Wu S."/>
            <person name="Liu J."/>
            <person name="Xiao Y."/>
            <person name="Bu D."/>
            <person name="Tan J."/>
            <person name="Yang L."/>
            <person name="Ye C."/>
            <person name="Zhang J."/>
            <person name="Xu J."/>
            <person name="Zhou Y."/>
            <person name="Yu Y."/>
            <person name="Zhang B."/>
            <person name="Zhuang S."/>
            <person name="Wei H."/>
            <person name="Liu B."/>
            <person name="Lei M."/>
            <person name="Yu H."/>
            <person name="Li Y."/>
            <person name="Xu H."/>
            <person name="Wei S."/>
            <person name="He X."/>
            <person name="Fang L."/>
            <person name="Zhang Z."/>
            <person name="Zhang Y."/>
            <person name="Huang X."/>
            <person name="Su Z."/>
            <person name="Tong W."/>
            <person name="Li J."/>
            <person name="Tong Z."/>
            <person name="Li S."/>
            <person name="Ye J."/>
            <person name="Wang L."/>
            <person name="Fang L."/>
            <person name="Lei T."/>
            <person name="Chen C."/>
            <person name="Chen H."/>
            <person name="Xu Z."/>
            <person name="Li H."/>
            <person name="Huang H."/>
            <person name="Zhang F."/>
            <person name="Xu H."/>
            <person name="Li N."/>
            <person name="Zhao C."/>
            <person name="Li S."/>
            <person name="Dong L."/>
            <person name="Huang Y."/>
            <person name="Li L."/>
            <person name="Xi Y."/>
            <person name="Qi Q."/>
            <person name="Li W."/>
            <person name="Zhang B."/>
            <person name="Hu W."/>
            <person name="Zhang Y."/>
            <person name="Tian X."/>
            <person name="Jiao Y."/>
            <person name="Liang X."/>
            <person name="Jin J."/>
            <person name="Gao L."/>
            <person name="Zheng W."/>
            <person name="Hao B."/>
            <person name="Liu S."/>
            <person name="Wang W."/>
            <person name="Yuan L."/>
            <person name="Cao M."/>
            <person name="McDermott J."/>
            <person name="Samudrala R."/>
            <person name="Wang J."/>
            <person name="Wong G.K."/>
            <person name="Yang H."/>
        </authorList>
    </citation>
    <scope>NUCLEOTIDE SEQUENCE [LARGE SCALE GENOMIC DNA]</scope>
    <source>
        <strain evidence="3">cv. 93-11</strain>
    </source>
</reference>
<name>B8BM80_ORYSI</name>
<gene>
    <name evidence="2" type="ORF">OsI_38551</name>
</gene>
<dbReference type="PANTHER" id="PTHR13318">
    <property type="entry name" value="PARTNER OF PAIRED, ISOFORM B-RELATED"/>
    <property type="match status" value="1"/>
</dbReference>
<dbReference type="EMBL" id="CM000137">
    <property type="protein sequence ID" value="EEC69400.1"/>
    <property type="molecule type" value="Genomic_DNA"/>
</dbReference>
<evidence type="ECO:0000256" key="1">
    <source>
        <dbReference type="SAM" id="MobiDB-lite"/>
    </source>
</evidence>
<feature type="compositionally biased region" description="Acidic residues" evidence="1">
    <location>
        <begin position="281"/>
        <end position="296"/>
    </location>
</feature>
<evidence type="ECO:0000313" key="3">
    <source>
        <dbReference type="Proteomes" id="UP000007015"/>
    </source>
</evidence>
<organism evidence="2 3">
    <name type="scientific">Oryza sativa subsp. indica</name>
    <name type="common">Rice</name>
    <dbReference type="NCBI Taxonomy" id="39946"/>
    <lineage>
        <taxon>Eukaryota</taxon>
        <taxon>Viridiplantae</taxon>
        <taxon>Streptophyta</taxon>
        <taxon>Embryophyta</taxon>
        <taxon>Tracheophyta</taxon>
        <taxon>Spermatophyta</taxon>
        <taxon>Magnoliopsida</taxon>
        <taxon>Liliopsida</taxon>
        <taxon>Poales</taxon>
        <taxon>Poaceae</taxon>
        <taxon>BOP clade</taxon>
        <taxon>Oryzoideae</taxon>
        <taxon>Oryzeae</taxon>
        <taxon>Oryzinae</taxon>
        <taxon>Oryza</taxon>
        <taxon>Oryza sativa</taxon>
    </lineage>
</organism>
<dbReference type="Gramene" id="BGIOSGA036081-TA">
    <property type="protein sequence ID" value="BGIOSGA036081-PA"/>
    <property type="gene ID" value="BGIOSGA036081"/>
</dbReference>
<proteinExistence type="predicted"/>
<dbReference type="AlphaFoldDB" id="B8BM80"/>
<dbReference type="InterPro" id="IPR032675">
    <property type="entry name" value="LRR_dom_sf"/>
</dbReference>
<feature type="compositionally biased region" description="Low complexity" evidence="1">
    <location>
        <begin position="156"/>
        <end position="174"/>
    </location>
</feature>
<dbReference type="STRING" id="39946.B8BM80"/>